<evidence type="ECO:0000313" key="3">
    <source>
        <dbReference type="Proteomes" id="UP001190640"/>
    </source>
</evidence>
<dbReference type="InterPro" id="IPR000488">
    <property type="entry name" value="Death_dom"/>
</dbReference>
<dbReference type="PANTHER" id="PTHR47220">
    <property type="entry name" value="TUMOR NECROSIS FACTOR RECEPTOR SUPERFAMILY MEMBER 25"/>
    <property type="match status" value="1"/>
</dbReference>
<reference evidence="4" key="1">
    <citation type="submission" date="2025-08" db="UniProtKB">
        <authorList>
            <consortium name="RefSeq"/>
        </authorList>
    </citation>
    <scope>IDENTIFICATION</scope>
    <source>
        <tissue evidence="4">Blood</tissue>
    </source>
</reference>
<feature type="region of interest" description="Disordered" evidence="1">
    <location>
        <begin position="1"/>
        <end position="45"/>
    </location>
</feature>
<dbReference type="SMART" id="SM00005">
    <property type="entry name" value="DEATH"/>
    <property type="match status" value="1"/>
</dbReference>
<keyword evidence="3" id="KW-1185">Reference proteome</keyword>
<sequence length="140" mass="15764">MLLSAAGAVSSPKYKSEEAPEFPSSLSPSQVQRGLPRADPSPHHSLLQGRKLYAVIDAVPARRWKEFVRGLGLRDGEIESVEVEHRQLREQQYEMLKRWRQQQGATVDAIFAVLEDMQLGGCAHELREQLQPSNLLPSHL</sequence>
<accession>A0AA97LJL2</accession>
<dbReference type="CTD" id="8718"/>
<dbReference type="InterPro" id="IPR011029">
    <property type="entry name" value="DEATH-like_dom_sf"/>
</dbReference>
<evidence type="ECO:0000313" key="4">
    <source>
        <dbReference type="RefSeq" id="XP_054857780.1"/>
    </source>
</evidence>
<evidence type="ECO:0000256" key="1">
    <source>
        <dbReference type="SAM" id="MobiDB-lite"/>
    </source>
</evidence>
<feature type="domain" description="Death" evidence="2">
    <location>
        <begin position="49"/>
        <end position="130"/>
    </location>
</feature>
<keyword evidence="4" id="KW-0675">Receptor</keyword>
<dbReference type="GO" id="GO:0005886">
    <property type="term" value="C:plasma membrane"/>
    <property type="evidence" value="ECO:0007669"/>
    <property type="project" value="TreeGrafter"/>
</dbReference>
<dbReference type="KEGG" id="emc:129344889"/>
<dbReference type="Gene3D" id="1.10.533.10">
    <property type="entry name" value="Death Domain, Fas"/>
    <property type="match status" value="1"/>
</dbReference>
<dbReference type="PROSITE" id="PS50017">
    <property type="entry name" value="DEATH_DOMAIN"/>
    <property type="match status" value="1"/>
</dbReference>
<dbReference type="Proteomes" id="UP001190640">
    <property type="component" value="Chromosome 17"/>
</dbReference>
<protein>
    <submittedName>
        <fullName evidence="4">Tumor necrosis factor receptor superfamily member 25</fullName>
    </submittedName>
</protein>
<dbReference type="AlphaFoldDB" id="A0AA97LJL2"/>
<evidence type="ECO:0000259" key="2">
    <source>
        <dbReference type="PROSITE" id="PS50017"/>
    </source>
</evidence>
<dbReference type="RefSeq" id="XP_054857780.1">
    <property type="nucleotide sequence ID" value="XM_055001805.1"/>
</dbReference>
<dbReference type="GO" id="GO:0007165">
    <property type="term" value="P:signal transduction"/>
    <property type="evidence" value="ECO:0007669"/>
    <property type="project" value="InterPro"/>
</dbReference>
<dbReference type="GeneID" id="129344889"/>
<dbReference type="Pfam" id="PF00531">
    <property type="entry name" value="Death"/>
    <property type="match status" value="1"/>
</dbReference>
<organism evidence="3 4">
    <name type="scientific">Eublepharis macularius</name>
    <name type="common">Leopard gecko</name>
    <name type="synonym">Cyrtodactylus macularius</name>
    <dbReference type="NCBI Taxonomy" id="481883"/>
    <lineage>
        <taxon>Eukaryota</taxon>
        <taxon>Metazoa</taxon>
        <taxon>Chordata</taxon>
        <taxon>Craniata</taxon>
        <taxon>Vertebrata</taxon>
        <taxon>Euteleostomi</taxon>
        <taxon>Lepidosauria</taxon>
        <taxon>Squamata</taxon>
        <taxon>Bifurcata</taxon>
        <taxon>Gekkota</taxon>
        <taxon>Eublepharidae</taxon>
        <taxon>Eublepharinae</taxon>
        <taxon>Eublepharis</taxon>
    </lineage>
</organism>
<name>A0AA97LJL2_EUBMA</name>
<dbReference type="SUPFAM" id="SSF47986">
    <property type="entry name" value="DEATH domain"/>
    <property type="match status" value="1"/>
</dbReference>
<dbReference type="InterPro" id="IPR022329">
    <property type="entry name" value="TNFR_25"/>
</dbReference>
<dbReference type="PANTHER" id="PTHR47220:SF1">
    <property type="entry name" value="TUMOR NECROSIS FACTOR RECEPTOR SUPERFAMILY MEMBER 25"/>
    <property type="match status" value="1"/>
</dbReference>
<proteinExistence type="predicted"/>
<gene>
    <name evidence="4" type="primary">TNFRSF25</name>
</gene>